<dbReference type="Gene3D" id="3.40.50.300">
    <property type="entry name" value="P-loop containing nucleotide triphosphate hydrolases"/>
    <property type="match status" value="2"/>
</dbReference>
<dbReference type="SUPFAM" id="SSF52540">
    <property type="entry name" value="P-loop containing nucleoside triphosphate hydrolases"/>
    <property type="match status" value="1"/>
</dbReference>
<sequence length="1055" mass="121265">MKFDEYYEARDFIENLLRMDLYGPVKEDEIIEENPSQYYSMGILFPQKIEVDRFEKEEIETKKKSQNGREGQDIEMDIEDGLSLSNLYKPSSVAISTTIKAGVEKIKIKVRYSKYKVSEDIETITKGEEEKNLKKHKWKRTAYEKVVVVDLEDDTKIDIEEGLSLQVYLHSIYDDSSKTITVVLINKYMGEKNLIKDDSNSFFQVGMEIIAVDDKEPIFAPKKMLIQVEETEEQQNLDMLYGNIKDYAIGHGCAVDYETNEYGCYKVMSSFIPSFELKQMKPQLKVNKEVVQMKFLAHGSKKEVINRLLELVVSYNNWIDQQKRKIEKMEDRFQESAKNNIEACKETSNRIRRGIDLLNDQDILLAFQLANEAMLRQRVYYLKKKDMPIDFQYITWYPFQLAFILLEIDSIINEESDYKDIVDILWFPTGGGKTEAYLGVAAFTIFYRRIIEKDMGAGVTVIMRYTLRLLTIQQFERAAALICCCDEIREEREGLLGKEEISIGLFVGSGMTPNNLEDAKENLYKIISGGTSALKEGDGNPCQLLECPICGSKILPINYTITSDGMGIYCPNSECRNSKRAPIYLIDEDIYNRKPTLIISTVDKFARMAWEPKIRYIFGIDTEYNPPSLIIQDELHLISGPLGTITGLYETAIDYLSTKEGRKPKIIASTATIGNAESQVLSLYGREHRLFPTQGIDIKDSYFATEASLEEKPGRKYIGILSPSKTPTTMLIRVYGCLQFATRYLIDKGFSTEVIDNYWTILGYFNSLKELGGAVNQVYDNVQERYSFLYNKKFKNLTPAFTSVEKFDNLQELTSRKKSSEISKILKGLESSYGKRKNLAFDYVLASNMISVGIDIDRLGLMAMTGQPKSNAEYIQASSRVGRQNPGLVVVIYNTSRTRERSHYEQFNNFHSAIYKHVEPNSLTPFSMGARDKALHAVYISLCRQTISYLREREDAGNFKIDDENLNEIEDHIIERAEKIVGESKDYYETIDEIEKIKELWELEIENSEFLNYDKYGSENAKPLLGVNQDEEAAFRTLNSMRNVDLHCNVYLEED</sequence>
<gene>
    <name evidence="2" type="ORF">FYJ27_10705</name>
</gene>
<dbReference type="OrthoDB" id="713315at2"/>
<comment type="caution">
    <text evidence="2">The sequence shown here is derived from an EMBL/GenBank/DDBJ whole genome shotgun (WGS) entry which is preliminary data.</text>
</comment>
<evidence type="ECO:0000313" key="2">
    <source>
        <dbReference type="EMBL" id="MSS44175.1"/>
    </source>
</evidence>
<dbReference type="AlphaFoldDB" id="A0A844FK05"/>
<proteinExistence type="predicted"/>
<dbReference type="EMBL" id="VULR01000018">
    <property type="protein sequence ID" value="MSS44175.1"/>
    <property type="molecule type" value="Genomic_DNA"/>
</dbReference>
<dbReference type="PROSITE" id="PS51194">
    <property type="entry name" value="HELICASE_CTER"/>
    <property type="match status" value="1"/>
</dbReference>
<name>A0A844FK05_9FIRM</name>
<dbReference type="InterPro" id="IPR027417">
    <property type="entry name" value="P-loop_NTPase"/>
</dbReference>
<dbReference type="Pfam" id="PF00271">
    <property type="entry name" value="Helicase_C"/>
    <property type="match status" value="1"/>
</dbReference>
<dbReference type="CDD" id="cd18785">
    <property type="entry name" value="SF2_C"/>
    <property type="match status" value="1"/>
</dbReference>
<evidence type="ECO:0000259" key="1">
    <source>
        <dbReference type="PROSITE" id="PS51194"/>
    </source>
</evidence>
<evidence type="ECO:0000313" key="3">
    <source>
        <dbReference type="Proteomes" id="UP000462760"/>
    </source>
</evidence>
<dbReference type="InterPro" id="IPR001650">
    <property type="entry name" value="Helicase_C-like"/>
</dbReference>
<dbReference type="Proteomes" id="UP000462760">
    <property type="component" value="Unassembled WGS sequence"/>
</dbReference>
<feature type="domain" description="Helicase C-terminal" evidence="1">
    <location>
        <begin position="774"/>
        <end position="922"/>
    </location>
</feature>
<protein>
    <recommendedName>
        <fullName evidence="1">Helicase C-terminal domain-containing protein</fullName>
    </recommendedName>
</protein>
<reference evidence="2 3" key="1">
    <citation type="submission" date="2019-08" db="EMBL/GenBank/DDBJ databases">
        <title>In-depth cultivation of the pig gut microbiome towards novel bacterial diversity and tailored functional studies.</title>
        <authorList>
            <person name="Wylensek D."/>
            <person name="Hitch T.C.A."/>
            <person name="Clavel T."/>
        </authorList>
    </citation>
    <scope>NUCLEOTIDE SEQUENCE [LARGE SCALE GENOMIC DNA]</scope>
    <source>
        <strain evidence="2 3">Med78-601-WT-4W-RMD-3</strain>
    </source>
</reference>
<dbReference type="SMART" id="SM00490">
    <property type="entry name" value="HELICc"/>
    <property type="match status" value="1"/>
</dbReference>
<organism evidence="2 3">
    <name type="scientific">Anaerosalibacter bizertensis</name>
    <dbReference type="NCBI Taxonomy" id="932217"/>
    <lineage>
        <taxon>Bacteria</taxon>
        <taxon>Bacillati</taxon>
        <taxon>Bacillota</taxon>
        <taxon>Tissierellia</taxon>
        <taxon>Tissierellales</taxon>
        <taxon>Sporanaerobacteraceae</taxon>
        <taxon>Anaerosalibacter</taxon>
    </lineage>
</organism>
<dbReference type="RefSeq" id="WP_154484846.1">
    <property type="nucleotide sequence ID" value="NZ_VULR01000018.1"/>
</dbReference>
<accession>A0A844FK05</accession>